<name>A0A2S6HE01_9GAMM</name>
<dbReference type="CDD" id="cd02440">
    <property type="entry name" value="AdoMet_MTases"/>
    <property type="match status" value="1"/>
</dbReference>
<comment type="caution">
    <text evidence="1">The sequence shown here is derived from an EMBL/GenBank/DDBJ whole genome shotgun (WGS) entry which is preliminary data.</text>
</comment>
<dbReference type="AlphaFoldDB" id="A0A2S6HE01"/>
<reference evidence="1 2" key="1">
    <citation type="submission" date="2018-02" db="EMBL/GenBank/DDBJ databases">
        <title>Subsurface microbial communities from deep shales in Ohio and West Virginia, USA.</title>
        <authorList>
            <person name="Wrighton K."/>
        </authorList>
    </citation>
    <scope>NUCLEOTIDE SEQUENCE [LARGE SCALE GENOMIC DNA]</scope>
    <source>
        <strain evidence="1 2">OWC-DMM</strain>
    </source>
</reference>
<accession>A0A2S6HE01</accession>
<proteinExistence type="predicted"/>
<dbReference type="Pfam" id="PF13489">
    <property type="entry name" value="Methyltransf_23"/>
    <property type="match status" value="1"/>
</dbReference>
<dbReference type="InterPro" id="IPR029063">
    <property type="entry name" value="SAM-dependent_MTases_sf"/>
</dbReference>
<sequence length="475" mass="53342">MTLSKNNIKILVVIASYGVNNDQYLHQLIDEYSSMPYLVDIVVVSNIPKALGTEVEVVVGLPSKNPWSLPFAHKRIFIERQDHYDLFIYSEDDTLITQQNIEAYLQASAVLNSNEIPGFLRSEQGPDGTIYYSTIHSHYHWDASSVCRRGNDIFAFFTNEHGACYILTQDQLRQSIASGGFDVKPHEGKYDMLVSAATDPYTQCGYRKLICITRLEDFTCKHLTNKYIGRTGLEKSQVEIQVRAMLDIAKNGGPVPAPMSVESKLLGTRWTKSYYEPCRNDLVSMVPEGTKSVLSIGCGWGKTEEALLKKNIQVTAIPLDTVIGKLAETKGIRVIPETMEAAPEILAGEKFDVLLISGLLHLMDDPVAFLRNYRELLIDDGVIILSCPNLKHLAILVRRYMGQPDLQGLEDYQKSGVHQTSHRVLCSWLRSAGFVVEQVEQVIEGRWKTYNKYTLGLTKGLWASEFIIAAKKRAS</sequence>
<dbReference type="GO" id="GO:0008168">
    <property type="term" value="F:methyltransferase activity"/>
    <property type="evidence" value="ECO:0007669"/>
    <property type="project" value="UniProtKB-KW"/>
</dbReference>
<organism evidence="1 2">
    <name type="scientific">Methylobacter tundripaludum</name>
    <dbReference type="NCBI Taxonomy" id="173365"/>
    <lineage>
        <taxon>Bacteria</taxon>
        <taxon>Pseudomonadati</taxon>
        <taxon>Pseudomonadota</taxon>
        <taxon>Gammaproteobacteria</taxon>
        <taxon>Methylococcales</taxon>
        <taxon>Methylococcaceae</taxon>
        <taxon>Methylobacter</taxon>
    </lineage>
</organism>
<dbReference type="SUPFAM" id="SSF53335">
    <property type="entry name" value="S-adenosyl-L-methionine-dependent methyltransferases"/>
    <property type="match status" value="1"/>
</dbReference>
<keyword evidence="1" id="KW-0808">Transferase</keyword>
<evidence type="ECO:0000313" key="1">
    <source>
        <dbReference type="EMBL" id="PPK75707.1"/>
    </source>
</evidence>
<dbReference type="Gene3D" id="3.40.50.150">
    <property type="entry name" value="Vaccinia Virus protein VP39"/>
    <property type="match status" value="1"/>
</dbReference>
<keyword evidence="1" id="KW-0489">Methyltransferase</keyword>
<gene>
    <name evidence="1" type="ORF">B0F87_105179</name>
</gene>
<dbReference type="RefSeq" id="WP_104428924.1">
    <property type="nucleotide sequence ID" value="NZ_PTIZ01000005.1"/>
</dbReference>
<dbReference type="Proteomes" id="UP000240010">
    <property type="component" value="Unassembled WGS sequence"/>
</dbReference>
<protein>
    <submittedName>
        <fullName evidence="1">Methyltransferase family protein</fullName>
    </submittedName>
</protein>
<dbReference type="GO" id="GO:0032259">
    <property type="term" value="P:methylation"/>
    <property type="evidence" value="ECO:0007669"/>
    <property type="project" value="UniProtKB-KW"/>
</dbReference>
<evidence type="ECO:0000313" key="2">
    <source>
        <dbReference type="Proteomes" id="UP000240010"/>
    </source>
</evidence>
<dbReference type="EMBL" id="PTIZ01000005">
    <property type="protein sequence ID" value="PPK75707.1"/>
    <property type="molecule type" value="Genomic_DNA"/>
</dbReference>